<feature type="compositionally biased region" description="Basic and acidic residues" evidence="10">
    <location>
        <begin position="373"/>
        <end position="382"/>
    </location>
</feature>
<dbReference type="Pfam" id="PF00076">
    <property type="entry name" value="RRM_1"/>
    <property type="match status" value="6"/>
</dbReference>
<dbReference type="FunFam" id="3.30.70.330:FF:000651">
    <property type="entry name" value="Poly(A) binding protein cytoplasmic 1 like"/>
    <property type="match status" value="2"/>
</dbReference>
<feature type="compositionally biased region" description="Polar residues" evidence="10">
    <location>
        <begin position="879"/>
        <end position="896"/>
    </location>
</feature>
<sequence length="1050" mass="116763">MAAEPGNAAVGASLYVIGFDANVTESQLHGLFSSIGEVVSVEVCQELSFGLPIRYGYVHYKNPECAHKALEELKFTSLNGKPIKIVRFHQKPCASRSGAGIIYTKNLENEINHKAMPEKCLSFENTESCSRDASGQLMGYGSDEESTPKGVKENHSMPPKGKQVSMGPSISKKNMELLEDKADFTNVFVKNFCTSTTEDDLKNRFGEFGLIKSAVVMKNNDGISKCFGFVNFENAEDAARAVESLNGQTFGKKMWYVGRFQNKHERQLELKRHLEFVKNAFDNGSNLYVKNLDCSIDNEKLKELFSEFGSVMSCKVLRDEKGNSRNIGYVAFSSVKEASDALSGMNGKVLVDKPLHIAIAQRKEDRRAPLQDLGKENGHKALPETFSSDGDSHSCKVTKDASAHSMDYASVQLSGEVTDQEAIGEHDSIIGKFSNVITKFNGLVGELNDIVRELNGLLLNGKQVHMENSLTKNMELLVDKANSTIVFVKNFGQSTTEEDLKKIFGEFGLVTDAGVMRNEDGASKSFGFVKFKNAEDAARAVQSLNGQRFDEKKWNSGTAQTGDSVDKQYNLYVKNLNDSIGDEKKLKELFSSFGLVTSCKVSRNREGISKGSGFVAFSSREEAFKAQCEMNGKIIFGKPLKVALAQRKTDRIAQSQNLDEEIEHKALPNTFLSSVNTGSCKVTADASGRSVGFGSGRPGEESLQEGNGEHNGMLLNGKQVHMGSSHNEKERRLSMDKPYFTNVIIKNFCKSTTEDDLKKIVSDFGVVTRAIIIRNKGQTSKCFGYVNFENAEDAARAVESLNGQMFNKKTWYVGIARKRFKRELNHQFDSCVKEDYDRGSNLRVDNLGNGIADGKLSEVFSPFRSLKSREVMQDRNRISGESGSFALSSPEQASESLSEKNRKQIYSKTLHVARVQRKEDRGAWLQARPGFSYKEAGPLMHSMSVPLIQNYQKDSHPGSRHAPMQKGLLPAVATKQQMLRRGHNYHCPREDMFSIWYDMGHSPFCETVISKSKPQGAWASSIANVSSSLNRRRCWVRFCTGMLRSWQQLM</sequence>
<feature type="domain" description="RRM" evidence="11">
    <location>
        <begin position="840"/>
        <end position="917"/>
    </location>
</feature>
<reference evidence="12 13" key="1">
    <citation type="submission" date="2024-06" db="EMBL/GenBank/DDBJ databases">
        <title>A chromosome level genome sequence of Diviner's sage (Salvia divinorum).</title>
        <authorList>
            <person name="Ford S.A."/>
            <person name="Ro D.-K."/>
            <person name="Ness R.W."/>
            <person name="Phillips M.A."/>
        </authorList>
    </citation>
    <scope>NUCLEOTIDE SEQUENCE [LARGE SCALE GENOMIC DNA]</scope>
    <source>
        <strain evidence="12">SAF-2024a</strain>
        <tissue evidence="12">Leaf</tissue>
    </source>
</reference>
<organism evidence="12 13">
    <name type="scientific">Salvia divinorum</name>
    <name type="common">Maria pastora</name>
    <name type="synonym">Diviner's sage</name>
    <dbReference type="NCBI Taxonomy" id="28513"/>
    <lineage>
        <taxon>Eukaryota</taxon>
        <taxon>Viridiplantae</taxon>
        <taxon>Streptophyta</taxon>
        <taxon>Embryophyta</taxon>
        <taxon>Tracheophyta</taxon>
        <taxon>Spermatophyta</taxon>
        <taxon>Magnoliopsida</taxon>
        <taxon>eudicotyledons</taxon>
        <taxon>Gunneridae</taxon>
        <taxon>Pentapetalae</taxon>
        <taxon>asterids</taxon>
        <taxon>lamiids</taxon>
        <taxon>Lamiales</taxon>
        <taxon>Lamiaceae</taxon>
        <taxon>Nepetoideae</taxon>
        <taxon>Mentheae</taxon>
        <taxon>Salviinae</taxon>
        <taxon>Salvia</taxon>
        <taxon>Salvia subgen. Calosphace</taxon>
    </lineage>
</organism>
<feature type="domain" description="RRM" evidence="11">
    <location>
        <begin position="12"/>
        <end position="90"/>
    </location>
</feature>
<feature type="domain" description="RRM" evidence="11">
    <location>
        <begin position="285"/>
        <end position="362"/>
    </location>
</feature>
<evidence type="ECO:0000313" key="12">
    <source>
        <dbReference type="EMBL" id="KAL1564486.1"/>
    </source>
</evidence>
<feature type="domain" description="RRM" evidence="11">
    <location>
        <begin position="569"/>
        <end position="647"/>
    </location>
</feature>
<feature type="region of interest" description="Disordered" evidence="10">
    <location>
        <begin position="373"/>
        <end position="394"/>
    </location>
</feature>
<feature type="region of interest" description="Disordered" evidence="10">
    <location>
        <begin position="877"/>
        <end position="900"/>
    </location>
</feature>
<accession>A0ABD1I715</accession>
<keyword evidence="6 9" id="KW-0694">RNA-binding</keyword>
<dbReference type="SMART" id="SM00360">
    <property type="entry name" value="RRM"/>
    <property type="match status" value="7"/>
</dbReference>
<evidence type="ECO:0000256" key="5">
    <source>
        <dbReference type="ARBA" id="ARBA00022737"/>
    </source>
</evidence>
<dbReference type="GO" id="GO:0005737">
    <property type="term" value="C:cytoplasm"/>
    <property type="evidence" value="ECO:0007669"/>
    <property type="project" value="UniProtKB-SubCell"/>
</dbReference>
<name>A0ABD1I715_SALDI</name>
<keyword evidence="13" id="KW-1185">Reference proteome</keyword>
<dbReference type="InterPro" id="IPR012677">
    <property type="entry name" value="Nucleotide-bd_a/b_plait_sf"/>
</dbReference>
<feature type="compositionally biased region" description="Basic and acidic residues" evidence="10">
    <location>
        <begin position="146"/>
        <end position="155"/>
    </location>
</feature>
<dbReference type="InterPro" id="IPR035979">
    <property type="entry name" value="RBD_domain_sf"/>
</dbReference>
<evidence type="ECO:0000256" key="2">
    <source>
        <dbReference type="ARBA" id="ARBA00004496"/>
    </source>
</evidence>
<keyword evidence="5" id="KW-0677">Repeat</keyword>
<evidence type="ECO:0000256" key="6">
    <source>
        <dbReference type="ARBA" id="ARBA00022884"/>
    </source>
</evidence>
<gene>
    <name evidence="12" type="ORF">AAHA92_06819</name>
</gene>
<comment type="subcellular location">
    <subcellularLocation>
        <location evidence="2">Cytoplasm</location>
    </subcellularLocation>
    <subcellularLocation>
        <location evidence="1">Nucleus</location>
    </subcellularLocation>
</comment>
<dbReference type="SMART" id="SM00361">
    <property type="entry name" value="RRM_1"/>
    <property type="match status" value="6"/>
</dbReference>
<dbReference type="Gene3D" id="3.30.70.330">
    <property type="match status" value="7"/>
</dbReference>
<dbReference type="GO" id="GO:0005634">
    <property type="term" value="C:nucleus"/>
    <property type="evidence" value="ECO:0007669"/>
    <property type="project" value="UniProtKB-SubCell"/>
</dbReference>
<dbReference type="InterPro" id="IPR000504">
    <property type="entry name" value="RRM_dom"/>
</dbReference>
<feature type="domain" description="RRM" evidence="11">
    <location>
        <begin position="185"/>
        <end position="275"/>
    </location>
</feature>
<proteinExistence type="inferred from homology"/>
<keyword evidence="4" id="KW-0963">Cytoplasm</keyword>
<dbReference type="PROSITE" id="PS50102">
    <property type="entry name" value="RRM"/>
    <property type="match status" value="7"/>
</dbReference>
<comment type="caution">
    <text evidence="12">The sequence shown here is derived from an EMBL/GenBank/DDBJ whole genome shotgun (WGS) entry which is preliminary data.</text>
</comment>
<evidence type="ECO:0000259" key="11">
    <source>
        <dbReference type="PROSITE" id="PS50102"/>
    </source>
</evidence>
<comment type="function">
    <text evidence="8">Binds the poly(A) tail of mRNA. Appears to be an important mediator of the multiple roles of the poly(A) tail in mRNA biogenesis, stability and translation.</text>
</comment>
<dbReference type="InterPro" id="IPR003954">
    <property type="entry name" value="RRM_euk-type"/>
</dbReference>
<keyword evidence="7" id="KW-0539">Nucleus</keyword>
<protein>
    <recommendedName>
        <fullName evidence="11">RRM domain-containing protein</fullName>
    </recommendedName>
</protein>
<evidence type="ECO:0000256" key="4">
    <source>
        <dbReference type="ARBA" id="ARBA00022490"/>
    </source>
</evidence>
<evidence type="ECO:0000256" key="3">
    <source>
        <dbReference type="ARBA" id="ARBA00008557"/>
    </source>
</evidence>
<evidence type="ECO:0000313" key="13">
    <source>
        <dbReference type="Proteomes" id="UP001567538"/>
    </source>
</evidence>
<evidence type="ECO:0000256" key="7">
    <source>
        <dbReference type="ARBA" id="ARBA00023242"/>
    </source>
</evidence>
<feature type="domain" description="RRM" evidence="11">
    <location>
        <begin position="741"/>
        <end position="818"/>
    </location>
</feature>
<feature type="region of interest" description="Disordered" evidence="10">
    <location>
        <begin position="139"/>
        <end position="168"/>
    </location>
</feature>
<dbReference type="GO" id="GO:0003723">
    <property type="term" value="F:RNA binding"/>
    <property type="evidence" value="ECO:0007669"/>
    <property type="project" value="UniProtKB-UniRule"/>
</dbReference>
<dbReference type="Proteomes" id="UP001567538">
    <property type="component" value="Unassembled WGS sequence"/>
</dbReference>
<evidence type="ECO:0000256" key="10">
    <source>
        <dbReference type="SAM" id="MobiDB-lite"/>
    </source>
</evidence>
<dbReference type="SUPFAM" id="SSF54928">
    <property type="entry name" value="RNA-binding domain, RBD"/>
    <property type="match status" value="6"/>
</dbReference>
<dbReference type="PANTHER" id="PTHR24012">
    <property type="entry name" value="RNA BINDING PROTEIN"/>
    <property type="match status" value="1"/>
</dbReference>
<comment type="similarity">
    <text evidence="3">Belongs to the polyadenylate-binding protein type-1 family.</text>
</comment>
<feature type="domain" description="RRM" evidence="11">
    <location>
        <begin position="484"/>
        <end position="561"/>
    </location>
</feature>
<evidence type="ECO:0000256" key="1">
    <source>
        <dbReference type="ARBA" id="ARBA00004123"/>
    </source>
</evidence>
<evidence type="ECO:0000256" key="9">
    <source>
        <dbReference type="PROSITE-ProRule" id="PRU00176"/>
    </source>
</evidence>
<dbReference type="EMBL" id="JBEAFC010000003">
    <property type="protein sequence ID" value="KAL1564486.1"/>
    <property type="molecule type" value="Genomic_DNA"/>
</dbReference>
<evidence type="ECO:0000256" key="8">
    <source>
        <dbReference type="ARBA" id="ARBA00054110"/>
    </source>
</evidence>
<dbReference type="AlphaFoldDB" id="A0ABD1I715"/>